<dbReference type="InterPro" id="IPR050762">
    <property type="entry name" value="HD-ZIP_Homeobox_LZ_Class_II"/>
</dbReference>
<dbReference type="OrthoDB" id="6159439at2759"/>
<keyword evidence="6" id="KW-1185">Reference proteome</keyword>
<dbReference type="EMBL" id="CACSLK010004199">
    <property type="protein sequence ID" value="CAA0809727.1"/>
    <property type="molecule type" value="Genomic_DNA"/>
</dbReference>
<accession>A0A9N7MPW3</accession>
<sequence>MDENKEEVHLGLDLGLGLNDCNPTRRENHTPQNKKRALFLDLSIPLHTGDQSASRESSSSLKIMGKDSTRQGIVERINGFCGKEDDESKASMDNFECRKKLRLTRDQTTLLEDSFKQQTTLNTDKIEANRIGLRILEEKLRKIKRRKLEIEEGAFGSPIVTKDRENTSAAAAAAGPPPYSQGGA</sequence>
<evidence type="ECO:0000256" key="1">
    <source>
        <dbReference type="ARBA" id="ARBA00004123"/>
    </source>
</evidence>
<dbReference type="AlphaFoldDB" id="A0A9N7MPW3"/>
<name>A0A9N7MPW3_STRHE</name>
<keyword evidence="5" id="KW-0238">DNA-binding</keyword>
<keyword evidence="3" id="KW-0804">Transcription</keyword>
<evidence type="ECO:0000256" key="3">
    <source>
        <dbReference type="ARBA" id="ARBA00023163"/>
    </source>
</evidence>
<evidence type="ECO:0000313" key="5">
    <source>
        <dbReference type="EMBL" id="CAA0809727.1"/>
    </source>
</evidence>
<dbReference type="GO" id="GO:0003677">
    <property type="term" value="F:DNA binding"/>
    <property type="evidence" value="ECO:0007669"/>
    <property type="project" value="UniProtKB-KW"/>
</dbReference>
<proteinExistence type="predicted"/>
<keyword evidence="5" id="KW-0371">Homeobox</keyword>
<evidence type="ECO:0000256" key="4">
    <source>
        <dbReference type="SAM" id="MobiDB-lite"/>
    </source>
</evidence>
<feature type="compositionally biased region" description="Pro residues" evidence="4">
    <location>
        <begin position="175"/>
        <end position="184"/>
    </location>
</feature>
<feature type="region of interest" description="Disordered" evidence="4">
    <location>
        <begin position="154"/>
        <end position="184"/>
    </location>
</feature>
<dbReference type="PANTHER" id="PTHR45714">
    <property type="entry name" value="HOMEOBOX-LEUCINE ZIPPER PROTEIN HAT14"/>
    <property type="match status" value="1"/>
</dbReference>
<dbReference type="Proteomes" id="UP001153555">
    <property type="component" value="Unassembled WGS sequence"/>
</dbReference>
<keyword evidence="2" id="KW-0805">Transcription regulation</keyword>
<evidence type="ECO:0000256" key="2">
    <source>
        <dbReference type="ARBA" id="ARBA00023015"/>
    </source>
</evidence>
<dbReference type="PANTHER" id="PTHR45714:SF72">
    <property type="entry name" value="HOMEOBOX-LEUCINE ZIPPER PROTEIN HOX26-RELATED"/>
    <property type="match status" value="1"/>
</dbReference>
<protein>
    <submittedName>
        <fullName evidence="5">Homeobox-leucine zipper protein HAT14</fullName>
    </submittedName>
</protein>
<organism evidence="5 6">
    <name type="scientific">Striga hermonthica</name>
    <name type="common">Purple witchweed</name>
    <name type="synonym">Buchnera hermonthica</name>
    <dbReference type="NCBI Taxonomy" id="68872"/>
    <lineage>
        <taxon>Eukaryota</taxon>
        <taxon>Viridiplantae</taxon>
        <taxon>Streptophyta</taxon>
        <taxon>Embryophyta</taxon>
        <taxon>Tracheophyta</taxon>
        <taxon>Spermatophyta</taxon>
        <taxon>Magnoliopsida</taxon>
        <taxon>eudicotyledons</taxon>
        <taxon>Gunneridae</taxon>
        <taxon>Pentapetalae</taxon>
        <taxon>asterids</taxon>
        <taxon>lamiids</taxon>
        <taxon>Lamiales</taxon>
        <taxon>Orobanchaceae</taxon>
        <taxon>Buchnereae</taxon>
        <taxon>Striga</taxon>
    </lineage>
</organism>
<comment type="caution">
    <text evidence="5">The sequence shown here is derived from an EMBL/GenBank/DDBJ whole genome shotgun (WGS) entry which is preliminary data.</text>
</comment>
<reference evidence="5" key="1">
    <citation type="submission" date="2019-12" db="EMBL/GenBank/DDBJ databases">
        <authorList>
            <person name="Scholes J."/>
        </authorList>
    </citation>
    <scope>NUCLEOTIDE SEQUENCE</scope>
</reference>
<gene>
    <name evidence="5" type="ORF">SHERM_11638</name>
</gene>
<dbReference type="GO" id="GO:0005634">
    <property type="term" value="C:nucleus"/>
    <property type="evidence" value="ECO:0007669"/>
    <property type="project" value="UniProtKB-SubCell"/>
</dbReference>
<evidence type="ECO:0000313" key="6">
    <source>
        <dbReference type="Proteomes" id="UP001153555"/>
    </source>
</evidence>
<comment type="subcellular location">
    <subcellularLocation>
        <location evidence="1">Nucleus</location>
    </subcellularLocation>
</comment>